<organism evidence="1 2">
    <name type="scientific">Phtheirospermum japonicum</name>
    <dbReference type="NCBI Taxonomy" id="374723"/>
    <lineage>
        <taxon>Eukaryota</taxon>
        <taxon>Viridiplantae</taxon>
        <taxon>Streptophyta</taxon>
        <taxon>Embryophyta</taxon>
        <taxon>Tracheophyta</taxon>
        <taxon>Spermatophyta</taxon>
        <taxon>Magnoliopsida</taxon>
        <taxon>eudicotyledons</taxon>
        <taxon>Gunneridae</taxon>
        <taxon>Pentapetalae</taxon>
        <taxon>asterids</taxon>
        <taxon>lamiids</taxon>
        <taxon>Lamiales</taxon>
        <taxon>Orobanchaceae</taxon>
        <taxon>Orobanchaceae incertae sedis</taxon>
        <taxon>Phtheirospermum</taxon>
    </lineage>
</organism>
<gene>
    <name evidence="1" type="ORF">PHJA_001506000</name>
</gene>
<dbReference type="Proteomes" id="UP000653305">
    <property type="component" value="Unassembled WGS sequence"/>
</dbReference>
<keyword evidence="2" id="KW-1185">Reference proteome</keyword>
<evidence type="ECO:0000313" key="2">
    <source>
        <dbReference type="Proteomes" id="UP000653305"/>
    </source>
</evidence>
<accession>A0A830C3H6</accession>
<name>A0A830C3H6_9LAMI</name>
<sequence length="57" mass="6517">MDTRWRNTNRREIVRKIGSVNAPPTVVRLAVEIQGRIAGPSRPTSVLAHQDTRIRRI</sequence>
<dbReference type="EMBL" id="BMAC01000320">
    <property type="protein sequence ID" value="GFP93616.1"/>
    <property type="molecule type" value="Genomic_DNA"/>
</dbReference>
<proteinExistence type="predicted"/>
<comment type="caution">
    <text evidence="1">The sequence shown here is derived from an EMBL/GenBank/DDBJ whole genome shotgun (WGS) entry which is preliminary data.</text>
</comment>
<reference evidence="1" key="1">
    <citation type="submission" date="2020-07" db="EMBL/GenBank/DDBJ databases">
        <title>Ethylene signaling mediates host invasion by parasitic plants.</title>
        <authorList>
            <person name="Yoshida S."/>
        </authorList>
    </citation>
    <scope>NUCLEOTIDE SEQUENCE</scope>
    <source>
        <strain evidence="1">Okayama</strain>
    </source>
</reference>
<evidence type="ECO:0000313" key="1">
    <source>
        <dbReference type="EMBL" id="GFP93616.1"/>
    </source>
</evidence>
<dbReference type="AlphaFoldDB" id="A0A830C3H6"/>
<protein>
    <submittedName>
        <fullName evidence="1">Uncharacterized protein</fullName>
    </submittedName>
</protein>